<evidence type="ECO:0000313" key="1">
    <source>
        <dbReference type="WBParaSite" id="HPLM_0001969801-mRNA-1"/>
    </source>
</evidence>
<accession>A0A0N4X5Q6</accession>
<dbReference type="WBParaSite" id="HPLM_0001969801-mRNA-1">
    <property type="protein sequence ID" value="HPLM_0001969801-mRNA-1"/>
    <property type="gene ID" value="HPLM_0001969801"/>
</dbReference>
<sequence length="106" mass="11730">MGALERFRLVLAPPMFLESLDGFWLEERFFSGLGCSSIKGILAVFVLSSSSALTYWLFFTGNLSVGFSGGTLLTRDTSVSLVRLCGSDTRLVLPYFRGCFCICFCR</sequence>
<reference evidence="1" key="1">
    <citation type="submission" date="2017-02" db="UniProtKB">
        <authorList>
            <consortium name="WormBaseParasite"/>
        </authorList>
    </citation>
    <scope>IDENTIFICATION</scope>
</reference>
<name>A0A0N4X5Q6_HAEPC</name>
<protein>
    <submittedName>
        <fullName evidence="1">Secreted protein</fullName>
    </submittedName>
</protein>
<proteinExistence type="predicted"/>
<dbReference type="AlphaFoldDB" id="A0A0N4X5Q6"/>
<organism evidence="1">
    <name type="scientific">Haemonchus placei</name>
    <name type="common">Barber's pole worm</name>
    <dbReference type="NCBI Taxonomy" id="6290"/>
    <lineage>
        <taxon>Eukaryota</taxon>
        <taxon>Metazoa</taxon>
        <taxon>Ecdysozoa</taxon>
        <taxon>Nematoda</taxon>
        <taxon>Chromadorea</taxon>
        <taxon>Rhabditida</taxon>
        <taxon>Rhabditina</taxon>
        <taxon>Rhabditomorpha</taxon>
        <taxon>Strongyloidea</taxon>
        <taxon>Trichostrongylidae</taxon>
        <taxon>Haemonchus</taxon>
    </lineage>
</organism>